<dbReference type="AlphaFoldDB" id="A0ABD1ZIF8"/>
<name>A0ABD1ZIF8_9MARC</name>
<protein>
    <submittedName>
        <fullName evidence="1">Uncharacterized protein</fullName>
    </submittedName>
</protein>
<comment type="caution">
    <text evidence="1">The sequence shown here is derived from an EMBL/GenBank/DDBJ whole genome shotgun (WGS) entry which is preliminary data.</text>
</comment>
<evidence type="ECO:0000313" key="2">
    <source>
        <dbReference type="Proteomes" id="UP001605036"/>
    </source>
</evidence>
<accession>A0ABD1ZIF8</accession>
<sequence>MRNAENVGLECISFTATLSSTSSPPTAAKTWENVEVKDRYGGREGGANTGEILVHFSNVNGDITMPAFAAAAFSFSVDFLASSNNNCWKSSAVALTQWG</sequence>
<evidence type="ECO:0000313" key="1">
    <source>
        <dbReference type="EMBL" id="KAL2651115.1"/>
    </source>
</evidence>
<dbReference type="Proteomes" id="UP001605036">
    <property type="component" value="Unassembled WGS sequence"/>
</dbReference>
<gene>
    <name evidence="1" type="ORF">R1flu_019243</name>
</gene>
<proteinExistence type="predicted"/>
<organism evidence="1 2">
    <name type="scientific">Riccia fluitans</name>
    <dbReference type="NCBI Taxonomy" id="41844"/>
    <lineage>
        <taxon>Eukaryota</taxon>
        <taxon>Viridiplantae</taxon>
        <taxon>Streptophyta</taxon>
        <taxon>Embryophyta</taxon>
        <taxon>Marchantiophyta</taxon>
        <taxon>Marchantiopsida</taxon>
        <taxon>Marchantiidae</taxon>
        <taxon>Marchantiales</taxon>
        <taxon>Ricciaceae</taxon>
        <taxon>Riccia</taxon>
    </lineage>
</organism>
<dbReference type="EMBL" id="JBHFFA010000001">
    <property type="protein sequence ID" value="KAL2651115.1"/>
    <property type="molecule type" value="Genomic_DNA"/>
</dbReference>
<keyword evidence="2" id="KW-1185">Reference proteome</keyword>
<reference evidence="1 2" key="1">
    <citation type="submission" date="2024-09" db="EMBL/GenBank/DDBJ databases">
        <title>Chromosome-scale assembly of Riccia fluitans.</title>
        <authorList>
            <person name="Paukszto L."/>
            <person name="Sawicki J."/>
            <person name="Karawczyk K."/>
            <person name="Piernik-Szablinska J."/>
            <person name="Szczecinska M."/>
            <person name="Mazdziarz M."/>
        </authorList>
    </citation>
    <scope>NUCLEOTIDE SEQUENCE [LARGE SCALE GENOMIC DNA]</scope>
    <source>
        <strain evidence="1">Rf_01</strain>
        <tissue evidence="1">Aerial parts of the thallus</tissue>
    </source>
</reference>